<evidence type="ECO:0000313" key="4">
    <source>
        <dbReference type="Proteomes" id="UP000660265"/>
    </source>
</evidence>
<feature type="region of interest" description="Disordered" evidence="1">
    <location>
        <begin position="1"/>
        <end position="24"/>
    </location>
</feature>
<evidence type="ECO:0008006" key="5">
    <source>
        <dbReference type="Google" id="ProtNLM"/>
    </source>
</evidence>
<comment type="caution">
    <text evidence="3">The sequence shown here is derived from an EMBL/GenBank/DDBJ whole genome shotgun (WGS) entry which is preliminary data.</text>
</comment>
<evidence type="ECO:0000256" key="2">
    <source>
        <dbReference type="SAM" id="Phobius"/>
    </source>
</evidence>
<feature type="transmembrane region" description="Helical" evidence="2">
    <location>
        <begin position="169"/>
        <end position="192"/>
    </location>
</feature>
<feature type="transmembrane region" description="Helical" evidence="2">
    <location>
        <begin position="204"/>
        <end position="225"/>
    </location>
</feature>
<dbReference type="EMBL" id="BMMV01000021">
    <property type="protein sequence ID" value="GGK16897.1"/>
    <property type="molecule type" value="Genomic_DNA"/>
</dbReference>
<gene>
    <name evidence="3" type="ORF">GCM10011583_56070</name>
</gene>
<evidence type="ECO:0000313" key="3">
    <source>
        <dbReference type="EMBL" id="GGK16897.1"/>
    </source>
</evidence>
<name>A0ABQ2EM24_9ACTN</name>
<feature type="transmembrane region" description="Helical" evidence="2">
    <location>
        <begin position="30"/>
        <end position="54"/>
    </location>
</feature>
<reference evidence="4" key="1">
    <citation type="journal article" date="2019" name="Int. J. Syst. Evol. Microbiol.">
        <title>The Global Catalogue of Microorganisms (GCM) 10K type strain sequencing project: providing services to taxonomists for standard genome sequencing and annotation.</title>
        <authorList>
            <consortium name="The Broad Institute Genomics Platform"/>
            <consortium name="The Broad Institute Genome Sequencing Center for Infectious Disease"/>
            <person name="Wu L."/>
            <person name="Ma J."/>
        </authorList>
    </citation>
    <scope>NUCLEOTIDE SEQUENCE [LARGE SCALE GENOMIC DNA]</scope>
    <source>
        <strain evidence="4">CGMCC 4.7275</strain>
    </source>
</reference>
<keyword evidence="2" id="KW-0812">Transmembrane</keyword>
<keyword evidence="2" id="KW-0472">Membrane</keyword>
<sequence>MTTAREWPHGMGRPPSKGGADRGSPGRARFVGVLLILLSLIPAVLCYFAFAAWLPSDRDRYRDYRAAEPCPARATGVQAANDCLSSWRFTVVKTVVENGKPSSYKATLEDEESWRGVVDFGDPGPLLEMLEPGDRVIATVWRRDIVVLSKDGVRQSSAVAPRDELQMNAAVGTLAALVAAQAFVFGVARLAGPRDYEPFTWNPYGRWLLITSVFTCFAVGLPAVWIGIPWWTVPAAGISVVVYAASLMHQGLRPGGSAGV</sequence>
<feature type="transmembrane region" description="Helical" evidence="2">
    <location>
        <begin position="231"/>
        <end position="248"/>
    </location>
</feature>
<dbReference type="Proteomes" id="UP000660265">
    <property type="component" value="Unassembled WGS sequence"/>
</dbReference>
<accession>A0ABQ2EM24</accession>
<protein>
    <recommendedName>
        <fullName evidence="5">Integral membrane protein</fullName>
    </recommendedName>
</protein>
<keyword evidence="4" id="KW-1185">Reference proteome</keyword>
<keyword evidence="2" id="KW-1133">Transmembrane helix</keyword>
<proteinExistence type="predicted"/>
<organism evidence="3 4">
    <name type="scientific">Streptomyces camponoticapitis</name>
    <dbReference type="NCBI Taxonomy" id="1616125"/>
    <lineage>
        <taxon>Bacteria</taxon>
        <taxon>Bacillati</taxon>
        <taxon>Actinomycetota</taxon>
        <taxon>Actinomycetes</taxon>
        <taxon>Kitasatosporales</taxon>
        <taxon>Streptomycetaceae</taxon>
        <taxon>Streptomyces</taxon>
    </lineage>
</organism>
<evidence type="ECO:0000256" key="1">
    <source>
        <dbReference type="SAM" id="MobiDB-lite"/>
    </source>
</evidence>